<sequence length="44" mass="4981">MQNNPLLQRDGMLPKILLIQKYEGQYTKKLSSPSFGNGTQLSEL</sequence>
<keyword evidence="2" id="KW-1185">Reference proteome</keyword>
<reference evidence="1 2" key="1">
    <citation type="submission" date="2017-05" db="EMBL/GenBank/DDBJ databases">
        <authorList>
            <person name="Varghese N."/>
            <person name="Submissions S."/>
        </authorList>
    </citation>
    <scope>NUCLEOTIDE SEQUENCE [LARGE SCALE GENOMIC DNA]</scope>
    <source>
        <strain evidence="1 2">DSM 21194</strain>
    </source>
</reference>
<protein>
    <submittedName>
        <fullName evidence="1">Uncharacterized protein</fullName>
    </submittedName>
</protein>
<evidence type="ECO:0000313" key="2">
    <source>
        <dbReference type="Proteomes" id="UP000317593"/>
    </source>
</evidence>
<evidence type="ECO:0000313" key="1">
    <source>
        <dbReference type="EMBL" id="SMO62326.1"/>
    </source>
</evidence>
<dbReference type="EMBL" id="FXTH01000007">
    <property type="protein sequence ID" value="SMO62326.1"/>
    <property type="molecule type" value="Genomic_DNA"/>
</dbReference>
<accession>A0A521CSC7</accession>
<dbReference type="Proteomes" id="UP000317593">
    <property type="component" value="Unassembled WGS sequence"/>
</dbReference>
<organism evidence="1 2">
    <name type="scientific">Fodinibius sediminis</name>
    <dbReference type="NCBI Taxonomy" id="1214077"/>
    <lineage>
        <taxon>Bacteria</taxon>
        <taxon>Pseudomonadati</taxon>
        <taxon>Balneolota</taxon>
        <taxon>Balneolia</taxon>
        <taxon>Balneolales</taxon>
        <taxon>Balneolaceae</taxon>
        <taxon>Fodinibius</taxon>
    </lineage>
</organism>
<gene>
    <name evidence="1" type="ORF">SAMN06265218_10760</name>
</gene>
<name>A0A521CSC7_9BACT</name>
<dbReference type="AlphaFoldDB" id="A0A521CSC7"/>
<proteinExistence type="predicted"/>